<dbReference type="GO" id="GO:0005739">
    <property type="term" value="C:mitochondrion"/>
    <property type="evidence" value="ECO:0007669"/>
    <property type="project" value="TreeGrafter"/>
</dbReference>
<keyword evidence="6" id="KW-1185">Reference proteome</keyword>
<dbReference type="Gene3D" id="3.40.50.80">
    <property type="entry name" value="Nucleotide-binding domain of ferredoxin-NADP reductase (FNR) module"/>
    <property type="match status" value="1"/>
</dbReference>
<dbReference type="InterPro" id="IPR001433">
    <property type="entry name" value="OxRdtase_FAD/NAD-bd"/>
</dbReference>
<dbReference type="Gene3D" id="2.40.30.10">
    <property type="entry name" value="Translation factors"/>
    <property type="match status" value="1"/>
</dbReference>
<dbReference type="InterPro" id="IPR017927">
    <property type="entry name" value="FAD-bd_FR_type"/>
</dbReference>
<dbReference type="PROSITE" id="PS51384">
    <property type="entry name" value="FAD_FR"/>
    <property type="match status" value="1"/>
</dbReference>
<dbReference type="Proteomes" id="UP000499080">
    <property type="component" value="Unassembled WGS sequence"/>
</dbReference>
<keyword evidence="1" id="KW-0560">Oxidoreductase</keyword>
<dbReference type="CDD" id="cd00322">
    <property type="entry name" value="FNR_like"/>
    <property type="match status" value="1"/>
</dbReference>
<dbReference type="PRINTS" id="PR00410">
    <property type="entry name" value="PHEHYDRXLASE"/>
</dbReference>
<name>A0A4Y2JAP0_ARAVE</name>
<dbReference type="SUPFAM" id="SSF52343">
    <property type="entry name" value="Ferredoxin reductase-like, C-terminal NADP-linked domain"/>
    <property type="match status" value="1"/>
</dbReference>
<evidence type="ECO:0000313" key="5">
    <source>
        <dbReference type="EMBL" id="GBM86609.1"/>
    </source>
</evidence>
<dbReference type="InterPro" id="IPR017938">
    <property type="entry name" value="Riboflavin_synthase-like_b-brl"/>
</dbReference>
<dbReference type="SUPFAM" id="SSF63380">
    <property type="entry name" value="Riboflavin synthase domain-like"/>
    <property type="match status" value="1"/>
</dbReference>
<dbReference type="InterPro" id="IPR039261">
    <property type="entry name" value="FNR_nucleotide-bd"/>
</dbReference>
<dbReference type="PANTHER" id="PTHR46505">
    <property type="entry name" value="OXIDOREDUCTASE NAD-BINDING DOMAIN-CONTAINING PROTEIN 1"/>
    <property type="match status" value="1"/>
</dbReference>
<feature type="domain" description="FAD-binding FR-type" evidence="4">
    <location>
        <begin position="49"/>
        <end position="151"/>
    </location>
</feature>
<evidence type="ECO:0000259" key="4">
    <source>
        <dbReference type="PROSITE" id="PS51384"/>
    </source>
</evidence>
<comment type="caution">
    <text evidence="5">The sequence shown here is derived from an EMBL/GenBank/DDBJ whole genome shotgun (WGS) entry which is preliminary data.</text>
</comment>
<accession>A0A4Y2JAP0</accession>
<dbReference type="PANTHER" id="PTHR46505:SF1">
    <property type="entry name" value="OXIDOREDUCTASE NAD-BINDING DOMAIN-CONTAINING PROTEIN 1"/>
    <property type="match status" value="1"/>
</dbReference>
<dbReference type="OrthoDB" id="436496at2759"/>
<dbReference type="InterPro" id="IPR052128">
    <property type="entry name" value="Oxidoreductase_NAD-binding"/>
</dbReference>
<organism evidence="5 6">
    <name type="scientific">Araneus ventricosus</name>
    <name type="common">Orbweaver spider</name>
    <name type="synonym">Epeira ventricosa</name>
    <dbReference type="NCBI Taxonomy" id="182803"/>
    <lineage>
        <taxon>Eukaryota</taxon>
        <taxon>Metazoa</taxon>
        <taxon>Ecdysozoa</taxon>
        <taxon>Arthropoda</taxon>
        <taxon>Chelicerata</taxon>
        <taxon>Arachnida</taxon>
        <taxon>Araneae</taxon>
        <taxon>Araneomorphae</taxon>
        <taxon>Entelegynae</taxon>
        <taxon>Araneoidea</taxon>
        <taxon>Araneidae</taxon>
        <taxon>Araneus</taxon>
    </lineage>
</organism>
<proteinExistence type="predicted"/>
<evidence type="ECO:0000256" key="3">
    <source>
        <dbReference type="ARBA" id="ARBA00040516"/>
    </source>
</evidence>
<keyword evidence="2" id="KW-0520">NAD</keyword>
<gene>
    <name evidence="5" type="primary">oxnad1</name>
    <name evidence="5" type="ORF">AVEN_153037_1</name>
</gene>
<dbReference type="Pfam" id="PF00175">
    <property type="entry name" value="NAD_binding_1"/>
    <property type="match status" value="1"/>
</dbReference>
<reference evidence="5 6" key="1">
    <citation type="journal article" date="2019" name="Sci. Rep.">
        <title>Orb-weaving spider Araneus ventricosus genome elucidates the spidroin gene catalogue.</title>
        <authorList>
            <person name="Kono N."/>
            <person name="Nakamura H."/>
            <person name="Ohtoshi R."/>
            <person name="Moran D.A.P."/>
            <person name="Shinohara A."/>
            <person name="Yoshida Y."/>
            <person name="Fujiwara M."/>
            <person name="Mori M."/>
            <person name="Tomita M."/>
            <person name="Arakawa K."/>
        </authorList>
    </citation>
    <scope>NUCLEOTIDE SEQUENCE [LARGE SCALE GENOMIC DNA]</scope>
</reference>
<sequence>MITKLIESYFPQIVKFSHCLSCQRQIHGQVIQYSSRADFRMAPNVFRQKKIYTAIVQDVFNASSTIKIIRLYVKEEGFSFKAGQWVDFYVPGIQEVTGYSMTSPPNEAKEKGILELAVKYGKFPPTHWVHTSCASGAEIQIRVGGDFYYDPLANQKEAEANLLLVGGGVGINPLVSILCEYRDLLLAKQFQLETSLQPGKVHLLYSAGTENELVFRDTFTEMEREHPTLTCQYFVTRHPPQPVSSPGIHYSRIAENNVADSIQTLGKKTLCYVCGPSTMTDDVANWLLKLGIEKEYIRYEKWW</sequence>
<evidence type="ECO:0000256" key="1">
    <source>
        <dbReference type="ARBA" id="ARBA00023002"/>
    </source>
</evidence>
<dbReference type="GO" id="GO:0016491">
    <property type="term" value="F:oxidoreductase activity"/>
    <property type="evidence" value="ECO:0007669"/>
    <property type="project" value="UniProtKB-KW"/>
</dbReference>
<dbReference type="EMBL" id="BGPR01003326">
    <property type="protein sequence ID" value="GBM86609.1"/>
    <property type="molecule type" value="Genomic_DNA"/>
</dbReference>
<dbReference type="AlphaFoldDB" id="A0A4Y2JAP0"/>
<evidence type="ECO:0000313" key="6">
    <source>
        <dbReference type="Proteomes" id="UP000499080"/>
    </source>
</evidence>
<protein>
    <recommendedName>
        <fullName evidence="3">Oxidoreductase NAD-binding domain-containing protein 1</fullName>
    </recommendedName>
</protein>
<evidence type="ECO:0000256" key="2">
    <source>
        <dbReference type="ARBA" id="ARBA00023027"/>
    </source>
</evidence>